<evidence type="ECO:0000256" key="1">
    <source>
        <dbReference type="SAM" id="MobiDB-lite"/>
    </source>
</evidence>
<dbReference type="KEGG" id="bbae:FRD01_04375"/>
<reference evidence="3 4" key="1">
    <citation type="submission" date="2019-08" db="EMBL/GenBank/DDBJ databases">
        <authorList>
            <person name="Liang Q."/>
        </authorList>
    </citation>
    <scope>NUCLEOTIDE SEQUENCE [LARGE SCALE GENOMIC DNA]</scope>
    <source>
        <strain evidence="3 4">V1718</strain>
    </source>
</reference>
<accession>A0A5B8XLI0</accession>
<organism evidence="3 4">
    <name type="scientific">Microvenator marinus</name>
    <dbReference type="NCBI Taxonomy" id="2600177"/>
    <lineage>
        <taxon>Bacteria</taxon>
        <taxon>Deltaproteobacteria</taxon>
        <taxon>Bradymonadales</taxon>
        <taxon>Microvenatoraceae</taxon>
        <taxon>Microvenator</taxon>
    </lineage>
</organism>
<keyword evidence="4" id="KW-1185">Reference proteome</keyword>
<feature type="signal peptide" evidence="2">
    <location>
        <begin position="1"/>
        <end position="21"/>
    </location>
</feature>
<dbReference type="AlphaFoldDB" id="A0A5B8XLI0"/>
<feature type="compositionally biased region" description="Basic and acidic residues" evidence="1">
    <location>
        <begin position="50"/>
        <end position="61"/>
    </location>
</feature>
<dbReference type="PROSITE" id="PS51257">
    <property type="entry name" value="PROKAR_LIPOPROTEIN"/>
    <property type="match status" value="1"/>
</dbReference>
<dbReference type="OrthoDB" id="5377858at2"/>
<evidence type="ECO:0000313" key="3">
    <source>
        <dbReference type="EMBL" id="QED26494.1"/>
    </source>
</evidence>
<evidence type="ECO:0000313" key="4">
    <source>
        <dbReference type="Proteomes" id="UP000321595"/>
    </source>
</evidence>
<name>A0A5B8XLI0_9DELT</name>
<dbReference type="SUPFAM" id="SSF74653">
    <property type="entry name" value="TolA/TonB C-terminal domain"/>
    <property type="match status" value="1"/>
</dbReference>
<keyword evidence="2" id="KW-0732">Signal</keyword>
<dbReference type="NCBIfam" id="NF033768">
    <property type="entry name" value="myxo_SS_tail"/>
    <property type="match status" value="1"/>
</dbReference>
<dbReference type="Proteomes" id="UP000321595">
    <property type="component" value="Chromosome"/>
</dbReference>
<proteinExistence type="predicted"/>
<dbReference type="InterPro" id="IPR049806">
    <property type="entry name" value="MasK-like_C"/>
</dbReference>
<gene>
    <name evidence="3" type="ORF">FRD01_04375</name>
</gene>
<feature type="chain" id="PRO_5022796230" evidence="2">
    <location>
        <begin position="22"/>
        <end position="197"/>
    </location>
</feature>
<dbReference type="RefSeq" id="WP_146957976.1">
    <property type="nucleotide sequence ID" value="NZ_CP042467.1"/>
</dbReference>
<sequence>MFRNSLLILLLSALFALGISGCDSCSGQEEPVTPQTTPPPEPEPEPEPEDPLKEAKEAAEKDGISVAVSISDSVRIVGADLEAMLNQPDKPIAKKPKAADTGMLEKSDLRRVFNASNTAMRKCYERALKGNPGLSGKVQLQVRIARDGTVSYAKAEGSLGNGLVFECMERQAKTLKFPEPKGGTVLVNNPYTFTPDF</sequence>
<evidence type="ECO:0000256" key="2">
    <source>
        <dbReference type="SAM" id="SignalP"/>
    </source>
</evidence>
<dbReference type="EMBL" id="CP042467">
    <property type="protein sequence ID" value="QED26494.1"/>
    <property type="molecule type" value="Genomic_DNA"/>
</dbReference>
<protein>
    <submittedName>
        <fullName evidence="3">AgmX/PglI C-terminal domain-containing protein</fullName>
    </submittedName>
</protein>
<feature type="region of interest" description="Disordered" evidence="1">
    <location>
        <begin position="25"/>
        <end position="61"/>
    </location>
</feature>